<dbReference type="PANTHER" id="PTHR43775:SF37">
    <property type="entry name" value="SI:DKEY-61P9.11"/>
    <property type="match status" value="1"/>
</dbReference>
<evidence type="ECO:0000256" key="1">
    <source>
        <dbReference type="ARBA" id="ARBA00022450"/>
    </source>
</evidence>
<dbReference type="PROSITE" id="PS00606">
    <property type="entry name" value="KS3_1"/>
    <property type="match status" value="1"/>
</dbReference>
<protein>
    <submittedName>
        <fullName evidence="6">Type I polyketide synthase</fullName>
    </submittedName>
</protein>
<proteinExistence type="inferred from homology"/>
<keyword evidence="1" id="KW-0596">Phosphopantetheine</keyword>
<dbReference type="Pfam" id="PF02801">
    <property type="entry name" value="Ketoacyl-synt_C"/>
    <property type="match status" value="1"/>
</dbReference>
<dbReference type="InterPro" id="IPR030834">
    <property type="entry name" value="PKS_assoc_dom"/>
</dbReference>
<keyword evidence="3 4" id="KW-0808">Transferase</keyword>
<dbReference type="SUPFAM" id="SSF53901">
    <property type="entry name" value="Thiolase-like"/>
    <property type="match status" value="1"/>
</dbReference>
<dbReference type="InterPro" id="IPR016039">
    <property type="entry name" value="Thiolase-like"/>
</dbReference>
<dbReference type="InterPro" id="IPR050091">
    <property type="entry name" value="PKS_NRPS_Biosynth_Enz"/>
</dbReference>
<dbReference type="InterPro" id="IPR020841">
    <property type="entry name" value="PKS_Beta-ketoAc_synthase_dom"/>
</dbReference>
<organism evidence="6">
    <name type="scientific">Gambierdiscus excentricus</name>
    <dbReference type="NCBI Taxonomy" id="986170"/>
    <lineage>
        <taxon>Eukaryota</taxon>
        <taxon>Sar</taxon>
        <taxon>Alveolata</taxon>
        <taxon>Dinophyceae</taxon>
        <taxon>Gonyaulacales</taxon>
        <taxon>Pyrocystaceae</taxon>
        <taxon>Gambierdiscus</taxon>
    </lineage>
</organism>
<evidence type="ECO:0000256" key="2">
    <source>
        <dbReference type="ARBA" id="ARBA00022553"/>
    </source>
</evidence>
<dbReference type="InterPro" id="IPR018201">
    <property type="entry name" value="Ketoacyl_synth_AS"/>
</dbReference>
<dbReference type="EMBL" id="KX395847">
    <property type="protein sequence ID" value="AQS99265.1"/>
    <property type="molecule type" value="Transcribed_RNA"/>
</dbReference>
<dbReference type="InterPro" id="IPR014031">
    <property type="entry name" value="Ketoacyl_synth_C"/>
</dbReference>
<dbReference type="NCBIfam" id="TIGR04556">
    <property type="entry name" value="PKS_assoc"/>
    <property type="match status" value="1"/>
</dbReference>
<dbReference type="InterPro" id="IPR014030">
    <property type="entry name" value="Ketoacyl_synth_N"/>
</dbReference>
<evidence type="ECO:0000256" key="4">
    <source>
        <dbReference type="RuleBase" id="RU003694"/>
    </source>
</evidence>
<feature type="domain" description="Ketosynthase family 3 (KS3)" evidence="5">
    <location>
        <begin position="343"/>
        <end position="780"/>
    </location>
</feature>
<dbReference type="Pfam" id="PF00109">
    <property type="entry name" value="ketoacyl-synt"/>
    <property type="match status" value="1"/>
</dbReference>
<evidence type="ECO:0000259" key="5">
    <source>
        <dbReference type="PROSITE" id="PS52004"/>
    </source>
</evidence>
<dbReference type="GO" id="GO:0006633">
    <property type="term" value="P:fatty acid biosynthetic process"/>
    <property type="evidence" value="ECO:0007669"/>
    <property type="project" value="InterPro"/>
</dbReference>
<evidence type="ECO:0000256" key="3">
    <source>
        <dbReference type="ARBA" id="ARBA00022679"/>
    </source>
</evidence>
<evidence type="ECO:0000313" key="6">
    <source>
        <dbReference type="EMBL" id="AQS99265.1"/>
    </source>
</evidence>
<accession>A0A1S6K7Y9</accession>
<dbReference type="SMART" id="SM00825">
    <property type="entry name" value="PKS_KS"/>
    <property type="match status" value="1"/>
</dbReference>
<dbReference type="GO" id="GO:0004312">
    <property type="term" value="F:fatty acid synthase activity"/>
    <property type="evidence" value="ECO:0007669"/>
    <property type="project" value="TreeGrafter"/>
</dbReference>
<name>A0A1S6K7Y9_9DINO</name>
<keyword evidence="2" id="KW-0597">Phosphoprotein</keyword>
<sequence>MDNGHSAAASDFLRPLEGGLVEICGLEAPVEVSPETHARNPQLRGLDANGERGRVIGWDEQDGKYVVETFNGVLVGVAEMHLQEFEPSAPEDGGFDVVWPCGPEPPEFFADAVVSCLAQKGYCLIQMFTSARTREEAAGQARELDEWHLPTKELEVPYLGYGNVTKCSSLPDDSLDRDPEDALSQCDRALTNLRLYLSTSLEECFGFKIWGRRSAMVRVPLSGHTEENLLRPSPLDERDYDPGGKVYGHVNFLDRQKLNVMYMVQNGEGGHVWLYPRTTCSPMRNVKLPITENKMLLVLPEVLSYSYKPKGEHLLLQTWYVSPPFVADLEDARIVSLPDVQQGQRAMIMSLEFRYAGDAHGQGAGWSMWTAGTDGCIKVPAQRFDIDLYCSAELNANILYTQHGACLDDGLMMGFDNAFFGIPMEEAKCLGPAQRNVLETGYEALQAAGYNRASLQGLLCGVYLGDAGTDWMATALSMVHQQAHEGAASPCICAGFRGGVSSSRVSYAFGLRGPCFGVDTACSSSLVCFGQAHRAIGNQLQGQLAPTQSARIKKALVMGICMLDGISTFIAYCAATMLSVGGRSFTFDEGANGFCRGEGCGACFVKMGDGEEDAQLMRACAIGANVNQDGRSASMTAPNGPSQQACIKNSMSESGLRPSNITIAECHGTGTALGDPIEVGALRDVMKGRSTPMVVTSAKSNFGHMEACAGIGGITKCVLMLNGASGAANLHLKCINPHIEYVGYPAVFTSELVDSRVRTGISGVSSFGVGGTNARADLWSRSMVGYLATKEVNTFQAVLLKSTHYARIKQNGTPGPCVGDRVCIMGTWDAWTQLVEMEALAEGEFSATVALGDACVEKFRIVLNEDKRQSVYPAVDLSGPQGEVRGPDWGADDRGWLLDGRHDDAAAGGCVFRVTFEWSFSWDAGEFKRVTWERVEDVEAGVLQVDGRELPHTYHVAGSWTSGKCKPMKASEHGDNLHHTKVRIGLSGQEYFHILRDADEAQVIHPAAAWATSARVPVRGPDNDGKGKYWVINGVTGDHVTIEVGFTDALIEVTVTSAIQGQKTWKSIDNEDWHDFFLLGSWSNWELERMLPERRSSGIYTSRITLGESGVEDFHVVVDRDTEQVLYPHRGKASLGEGAVCGPDNLGGGLYWRIHGRPHRQYEIVLNVLEEDTLRMVWWRELAPLAVEDS</sequence>
<dbReference type="PANTHER" id="PTHR43775">
    <property type="entry name" value="FATTY ACID SYNTHASE"/>
    <property type="match status" value="1"/>
</dbReference>
<reference evidence="6" key="1">
    <citation type="journal article" date="2017" name="J. Eukaryot. Microbiol.">
        <title>Role of Modular Polyketide Synthases in the Production of Polyether Ladder Compounds in Ciguatoxin-producing Gambierdiscus polynesiensis and G.excentricus (Dinophyceae).</title>
        <authorList>
            <person name="Kohli G.S."/>
            <person name="Campbell K."/>
            <person name="John U."/>
            <person name="Smith K.F."/>
            <person name="Fraga S."/>
            <person name="Rhodes L.L."/>
            <person name="Murray S.A."/>
        </authorList>
    </citation>
    <scope>NUCLEOTIDE SEQUENCE</scope>
    <source>
        <strain evidence="6">Contig_24565</strain>
    </source>
</reference>
<dbReference type="Gene3D" id="3.40.47.10">
    <property type="match status" value="1"/>
</dbReference>
<dbReference type="GO" id="GO:0004315">
    <property type="term" value="F:3-oxoacyl-[acyl-carrier-protein] synthase activity"/>
    <property type="evidence" value="ECO:0007669"/>
    <property type="project" value="InterPro"/>
</dbReference>
<dbReference type="CDD" id="cd00833">
    <property type="entry name" value="PKS"/>
    <property type="match status" value="1"/>
</dbReference>
<comment type="similarity">
    <text evidence="4">Belongs to the thiolase-like superfamily. Beta-ketoacyl-ACP synthases family.</text>
</comment>
<dbReference type="AlphaFoldDB" id="A0A1S6K7Y9"/>
<dbReference type="PROSITE" id="PS52004">
    <property type="entry name" value="KS3_2"/>
    <property type="match status" value="1"/>
</dbReference>